<evidence type="ECO:0008006" key="3">
    <source>
        <dbReference type="Google" id="ProtNLM"/>
    </source>
</evidence>
<evidence type="ECO:0000256" key="1">
    <source>
        <dbReference type="SAM" id="Phobius"/>
    </source>
</evidence>
<gene>
    <name evidence="2" type="ORF">AMST5_00167</name>
</gene>
<sequence length="132" mass="14376">MKFILAFVASTAAMLVLDAIWLSTMAERLYRPQLGDLLADEFRPYPAFVFYALYLFGVVYFAVAPALRNGGWRNAALNGALFGLVAYGTYDLTNQATLRHWPVLVTALDMIWGAFISAVAAVAGHAAARGRA</sequence>
<reference evidence="2" key="1">
    <citation type="submission" date="2023-07" db="EMBL/GenBank/DDBJ databases">
        <authorList>
            <person name="Pelsma A.J. K."/>
        </authorList>
    </citation>
    <scope>NUCLEOTIDE SEQUENCE</scope>
</reference>
<organism evidence="2">
    <name type="scientific">freshwater sediment metagenome</name>
    <dbReference type="NCBI Taxonomy" id="556182"/>
    <lineage>
        <taxon>unclassified sequences</taxon>
        <taxon>metagenomes</taxon>
        <taxon>ecological metagenomes</taxon>
    </lineage>
</organism>
<evidence type="ECO:0000313" key="2">
    <source>
        <dbReference type="EMBL" id="CAJ0849734.1"/>
    </source>
</evidence>
<name>A0AA48LWW7_9ZZZZ</name>
<dbReference type="InterPro" id="IPR018687">
    <property type="entry name" value="DUF2177_membr"/>
</dbReference>
<feature type="transmembrane region" description="Helical" evidence="1">
    <location>
        <begin position="110"/>
        <end position="128"/>
    </location>
</feature>
<proteinExistence type="predicted"/>
<dbReference type="EMBL" id="OY288114">
    <property type="protein sequence ID" value="CAJ0849734.1"/>
    <property type="molecule type" value="Genomic_DNA"/>
</dbReference>
<keyword evidence="1" id="KW-0472">Membrane</keyword>
<dbReference type="AlphaFoldDB" id="A0AA48LWW7"/>
<keyword evidence="1" id="KW-1133">Transmembrane helix</keyword>
<protein>
    <recommendedName>
        <fullName evidence="3">DUF2177 family protein</fullName>
    </recommendedName>
</protein>
<keyword evidence="1" id="KW-0812">Transmembrane</keyword>
<accession>A0AA48LWW7</accession>
<feature type="transmembrane region" description="Helical" evidence="1">
    <location>
        <begin position="75"/>
        <end position="90"/>
    </location>
</feature>
<dbReference type="Pfam" id="PF09945">
    <property type="entry name" value="DUF2177"/>
    <property type="match status" value="1"/>
</dbReference>
<feature type="transmembrane region" description="Helical" evidence="1">
    <location>
        <begin position="43"/>
        <end position="63"/>
    </location>
</feature>